<feature type="compositionally biased region" description="Low complexity" evidence="1">
    <location>
        <begin position="67"/>
        <end position="78"/>
    </location>
</feature>
<evidence type="ECO:0000313" key="2">
    <source>
        <dbReference type="EMBL" id="PHJ19031.1"/>
    </source>
</evidence>
<dbReference type="Proteomes" id="UP000221165">
    <property type="component" value="Unassembled WGS sequence"/>
</dbReference>
<name>A0A2C6JWL9_9APIC</name>
<dbReference type="AlphaFoldDB" id="A0A2C6JWL9"/>
<evidence type="ECO:0000256" key="1">
    <source>
        <dbReference type="SAM" id="MobiDB-lite"/>
    </source>
</evidence>
<organism evidence="2 3">
    <name type="scientific">Cystoisospora suis</name>
    <dbReference type="NCBI Taxonomy" id="483139"/>
    <lineage>
        <taxon>Eukaryota</taxon>
        <taxon>Sar</taxon>
        <taxon>Alveolata</taxon>
        <taxon>Apicomplexa</taxon>
        <taxon>Conoidasida</taxon>
        <taxon>Coccidia</taxon>
        <taxon>Eucoccidiorida</taxon>
        <taxon>Eimeriorina</taxon>
        <taxon>Sarcocystidae</taxon>
        <taxon>Cystoisospora</taxon>
    </lineage>
</organism>
<accession>A0A2C6JWL9</accession>
<comment type="caution">
    <text evidence="2">The sequence shown here is derived from an EMBL/GenBank/DDBJ whole genome shotgun (WGS) entry which is preliminary data.</text>
</comment>
<dbReference type="GeneID" id="94430504"/>
<protein>
    <submittedName>
        <fullName evidence="2">Uncharacterized protein</fullName>
    </submittedName>
</protein>
<feature type="region of interest" description="Disordered" evidence="1">
    <location>
        <begin position="67"/>
        <end position="88"/>
    </location>
</feature>
<dbReference type="VEuPathDB" id="ToxoDB:CSUI_007143"/>
<dbReference type="RefSeq" id="XP_067920733.1">
    <property type="nucleotide sequence ID" value="XM_068067293.1"/>
</dbReference>
<keyword evidence="3" id="KW-1185">Reference proteome</keyword>
<evidence type="ECO:0000313" key="3">
    <source>
        <dbReference type="Proteomes" id="UP000221165"/>
    </source>
</evidence>
<gene>
    <name evidence="2" type="ORF">CSUI_007143</name>
</gene>
<dbReference type="EMBL" id="MIGC01003704">
    <property type="protein sequence ID" value="PHJ19031.1"/>
    <property type="molecule type" value="Genomic_DNA"/>
</dbReference>
<proteinExistence type="predicted"/>
<reference evidence="2 3" key="1">
    <citation type="journal article" date="2017" name="Int. J. Parasitol.">
        <title>The genome of the protozoan parasite Cystoisospora suis and a reverse vaccinology approach to identify vaccine candidates.</title>
        <authorList>
            <person name="Palmieri N."/>
            <person name="Shrestha A."/>
            <person name="Ruttkowski B."/>
            <person name="Beck T."/>
            <person name="Vogl C."/>
            <person name="Tomley F."/>
            <person name="Blake D.P."/>
            <person name="Joachim A."/>
        </authorList>
    </citation>
    <scope>NUCLEOTIDE SEQUENCE [LARGE SCALE GENOMIC DNA]</scope>
    <source>
        <strain evidence="2 3">Wien I</strain>
    </source>
</reference>
<sequence length="132" mass="13832">MVSSGLGVVSLCFSSVHRSAAFPFGVYQADCMGYFFGGLSTFAGPGDCSQTEIQPVRRPDRATAAAIAGASASSPLSGAREREELSVTSPPMIQGTVCTLKKERTVGSPAASGRETGFDVGRATYQKDEIEW</sequence>